<evidence type="ECO:0000256" key="3">
    <source>
        <dbReference type="ARBA" id="ARBA00022777"/>
    </source>
</evidence>
<dbReference type="Gene3D" id="1.10.287.130">
    <property type="match status" value="1"/>
</dbReference>
<evidence type="ECO:0000256" key="1">
    <source>
        <dbReference type="ARBA" id="ARBA00022553"/>
    </source>
</evidence>
<evidence type="ECO:0000313" key="5">
    <source>
        <dbReference type="EMBL" id="MDY0405458.1"/>
    </source>
</evidence>
<keyword evidence="2" id="KW-0808">Transferase</keyword>
<sequence length="175" mass="20043">METSEVLRLLQHNRHDLMNQIQLLKGYASMGKMEKVQEKLESMIQSADQERKLMNLHADEFSLWLIQFNRRYANLRLVYEVHITDANLSKMDAKMYRCAASIFSAIQSAADANELYHGKLEIHNKDESGVILHILLDGVGLNQSTLGKIVEEGHIRVNLISDSRTEIEVHIADNQ</sequence>
<dbReference type="InterPro" id="IPR037100">
    <property type="entry name" value="Spo0B_C_sf"/>
</dbReference>
<accession>A0ABU5CIV4</accession>
<keyword evidence="3" id="KW-0418">Kinase</keyword>
<gene>
    <name evidence="5" type="ORF">P5G51_008650</name>
</gene>
<name>A0ABU5CIV4_9BACI</name>
<dbReference type="Pfam" id="PF14689">
    <property type="entry name" value="SPOB_a"/>
    <property type="match status" value="1"/>
</dbReference>
<protein>
    <submittedName>
        <fullName evidence="5">Spo0B domain-containing protein</fullName>
    </submittedName>
</protein>
<dbReference type="Proteomes" id="UP001228376">
    <property type="component" value="Unassembled WGS sequence"/>
</dbReference>
<keyword evidence="1" id="KW-0597">Phosphoprotein</keyword>
<organism evidence="5 6">
    <name type="scientific">Tigheibacillus jepli</name>
    <dbReference type="NCBI Taxonomy" id="3035914"/>
    <lineage>
        <taxon>Bacteria</taxon>
        <taxon>Bacillati</taxon>
        <taxon>Bacillota</taxon>
        <taxon>Bacilli</taxon>
        <taxon>Bacillales</taxon>
        <taxon>Bacillaceae</taxon>
        <taxon>Tigheibacillus</taxon>
    </lineage>
</organism>
<dbReference type="EMBL" id="JAROCA020000001">
    <property type="protein sequence ID" value="MDY0405458.1"/>
    <property type="molecule type" value="Genomic_DNA"/>
</dbReference>
<proteinExistence type="predicted"/>
<feature type="domain" description="SpoOB alpha-helical" evidence="4">
    <location>
        <begin position="2"/>
        <end position="56"/>
    </location>
</feature>
<dbReference type="Gene3D" id="3.30.565.30">
    <property type="entry name" value="Sporulation initiation phosphotransferase B (SpoOB), C-terminal domain"/>
    <property type="match status" value="1"/>
</dbReference>
<evidence type="ECO:0000313" key="6">
    <source>
        <dbReference type="Proteomes" id="UP001228376"/>
    </source>
</evidence>
<keyword evidence="6" id="KW-1185">Reference proteome</keyword>
<evidence type="ECO:0000256" key="2">
    <source>
        <dbReference type="ARBA" id="ARBA00022679"/>
    </source>
</evidence>
<reference evidence="5 6" key="1">
    <citation type="submission" date="2023-10" db="EMBL/GenBank/DDBJ databases">
        <title>179-bfca-hs.</title>
        <authorList>
            <person name="Miliotis G."/>
            <person name="Sengupta P."/>
            <person name="Hameed A."/>
            <person name="Chuvochina M."/>
            <person name="Mcdonagh F."/>
            <person name="Simpson A.C."/>
            <person name="Singh N.K."/>
            <person name="Rekha P.D."/>
            <person name="Raman K."/>
            <person name="Hugenholtz P."/>
            <person name="Venkateswaran K."/>
        </authorList>
    </citation>
    <scope>NUCLEOTIDE SEQUENCE [LARGE SCALE GENOMIC DNA]</scope>
    <source>
        <strain evidence="5 6">179-BFC-A-HS</strain>
    </source>
</reference>
<comment type="caution">
    <text evidence="5">The sequence shown here is derived from an EMBL/GenBank/DDBJ whole genome shotgun (WGS) entry which is preliminary data.</text>
</comment>
<dbReference type="InterPro" id="IPR016120">
    <property type="entry name" value="Sig_transdc_His_kin_SpoOB"/>
</dbReference>
<dbReference type="InterPro" id="IPR039506">
    <property type="entry name" value="SPOB_a"/>
</dbReference>
<evidence type="ECO:0000259" key="4">
    <source>
        <dbReference type="Pfam" id="PF14689"/>
    </source>
</evidence>
<dbReference type="RefSeq" id="WP_306065560.1">
    <property type="nucleotide sequence ID" value="NZ_JAROCA020000001.1"/>
</dbReference>
<dbReference type="SUPFAM" id="SSF55890">
    <property type="entry name" value="Sporulation response regulatory protein Spo0B"/>
    <property type="match status" value="1"/>
</dbReference>